<dbReference type="EMBL" id="HBJA01116012">
    <property type="protein sequence ID" value="CAE0828624.1"/>
    <property type="molecule type" value="Transcribed_RNA"/>
</dbReference>
<dbReference type="AlphaFoldDB" id="A0A6T2FKY0"/>
<dbReference type="EMBL" id="HBJA01116010">
    <property type="protein sequence ID" value="CAE0828623.1"/>
    <property type="molecule type" value="Transcribed_RNA"/>
</dbReference>
<evidence type="ECO:0000313" key="1">
    <source>
        <dbReference type="EMBL" id="CAE0828623.1"/>
    </source>
</evidence>
<proteinExistence type="predicted"/>
<organism evidence="2">
    <name type="scientific">Eutreptiella gymnastica</name>
    <dbReference type="NCBI Taxonomy" id="73025"/>
    <lineage>
        <taxon>Eukaryota</taxon>
        <taxon>Discoba</taxon>
        <taxon>Euglenozoa</taxon>
        <taxon>Euglenida</taxon>
        <taxon>Spirocuta</taxon>
        <taxon>Euglenophyceae</taxon>
        <taxon>Eutreptiales</taxon>
        <taxon>Eutreptiaceae</taxon>
        <taxon>Eutreptiella</taxon>
    </lineage>
</organism>
<name>A0A6T2FKY0_9EUGL</name>
<gene>
    <name evidence="1" type="ORF">EGYM00163_LOCUS39900</name>
    <name evidence="2" type="ORF">EGYM00163_LOCUS39901</name>
</gene>
<accession>A0A6T2FKY0</accession>
<evidence type="ECO:0000313" key="2">
    <source>
        <dbReference type="EMBL" id="CAE0828624.1"/>
    </source>
</evidence>
<sequence>MDHVVLRSHCDWKALFGQDFVDVLTRNARNQFIPDSDSVSERMDGLRSSLLELSLPSLMACPGGISAHMFVDKGVLSSQVVHEVTTQVCEKICAELKDQTAAHPWLDSAQVPQIRKVSKQLGLRLGVWDKKLTRISGVCQKLYDMRTVDSLLCGDRFQLFGWAPDDAQAKAAVCSITLQRAREAQILDDAKKLGLSRRIWHTPEAANEFFTEAFLCPQEGTRYPSAPSLFSLIK</sequence>
<protein>
    <submittedName>
        <fullName evidence="2">Uncharacterized protein</fullName>
    </submittedName>
</protein>
<reference evidence="2" key="1">
    <citation type="submission" date="2021-01" db="EMBL/GenBank/DDBJ databases">
        <authorList>
            <person name="Corre E."/>
            <person name="Pelletier E."/>
            <person name="Niang G."/>
            <person name="Scheremetjew M."/>
            <person name="Finn R."/>
            <person name="Kale V."/>
            <person name="Holt S."/>
            <person name="Cochrane G."/>
            <person name="Meng A."/>
            <person name="Brown T."/>
            <person name="Cohen L."/>
        </authorList>
    </citation>
    <scope>NUCLEOTIDE SEQUENCE</scope>
    <source>
        <strain evidence="2">CCMP1594</strain>
    </source>
</reference>